<comment type="caution">
    <text evidence="3">The sequence shown here is derived from an EMBL/GenBank/DDBJ whole genome shotgun (WGS) entry which is preliminary data.</text>
</comment>
<dbReference type="PANTHER" id="PTHR43540">
    <property type="entry name" value="PEROXYUREIDOACRYLATE/UREIDOACRYLATE AMIDOHYDROLASE-RELATED"/>
    <property type="match status" value="1"/>
</dbReference>
<feature type="domain" description="Isochorismatase-like" evidence="2">
    <location>
        <begin position="1"/>
        <end position="133"/>
    </location>
</feature>
<dbReference type="GO" id="GO:0016787">
    <property type="term" value="F:hydrolase activity"/>
    <property type="evidence" value="ECO:0007669"/>
    <property type="project" value="UniProtKB-KW"/>
</dbReference>
<name>A0A2T4UPE4_9MICO</name>
<evidence type="ECO:0000313" key="3">
    <source>
        <dbReference type="EMBL" id="PTL71387.1"/>
    </source>
</evidence>
<gene>
    <name evidence="3" type="ORF">C1I63_18740</name>
</gene>
<dbReference type="EMBL" id="PZPL01000002">
    <property type="protein sequence ID" value="PTL71387.1"/>
    <property type="molecule type" value="Genomic_DNA"/>
</dbReference>
<dbReference type="InterPro" id="IPR050272">
    <property type="entry name" value="Isochorismatase-like_hydrls"/>
</dbReference>
<dbReference type="Gene3D" id="3.40.50.850">
    <property type="entry name" value="Isochorismatase-like"/>
    <property type="match status" value="1"/>
</dbReference>
<keyword evidence="4" id="KW-1185">Reference proteome</keyword>
<dbReference type="Pfam" id="PF00857">
    <property type="entry name" value="Isochorismatase"/>
    <property type="match status" value="1"/>
</dbReference>
<evidence type="ECO:0000256" key="1">
    <source>
        <dbReference type="ARBA" id="ARBA00022801"/>
    </source>
</evidence>
<dbReference type="InterPro" id="IPR036380">
    <property type="entry name" value="Isochorismatase-like_sf"/>
</dbReference>
<evidence type="ECO:0000313" key="4">
    <source>
        <dbReference type="Proteomes" id="UP000241085"/>
    </source>
</evidence>
<evidence type="ECO:0000259" key="2">
    <source>
        <dbReference type="Pfam" id="PF00857"/>
    </source>
</evidence>
<dbReference type="InterPro" id="IPR000868">
    <property type="entry name" value="Isochorismatase-like_dom"/>
</dbReference>
<reference evidence="3 4" key="1">
    <citation type="submission" date="2018-03" db="EMBL/GenBank/DDBJ databases">
        <title>Bacteriophage NCPPB3778 and a type I-E CRISPR drive the evolution of the US Biological Select Agent, Rathayibacter toxicus.</title>
        <authorList>
            <person name="Davis E.W.II."/>
            <person name="Tabima J.F."/>
            <person name="Weisberg A.J."/>
            <person name="Dantas Lopes L."/>
            <person name="Wiseman M.S."/>
            <person name="Wiseman M.S."/>
            <person name="Pupko T."/>
            <person name="Belcher M.S."/>
            <person name="Sechler A.J."/>
            <person name="Tancos M.A."/>
            <person name="Schroeder B.K."/>
            <person name="Murray T.D."/>
            <person name="Luster D.G."/>
            <person name="Schneider W.L."/>
            <person name="Rogers E."/>
            <person name="Andreote F.D."/>
            <person name="Grunwald N.J."/>
            <person name="Putnam M.L."/>
            <person name="Chang J.H."/>
        </authorList>
    </citation>
    <scope>NUCLEOTIDE SEQUENCE [LARGE SCALE GENOMIC DNA]</scope>
    <source>
        <strain evidence="3 4">DSM 15933</strain>
    </source>
</reference>
<dbReference type="SUPFAM" id="SSF52499">
    <property type="entry name" value="Isochorismatase-like hydrolases"/>
    <property type="match status" value="1"/>
</dbReference>
<protein>
    <submittedName>
        <fullName evidence="3">Cysteine hydrolase</fullName>
    </submittedName>
</protein>
<dbReference type="Proteomes" id="UP000241085">
    <property type="component" value="Unassembled WGS sequence"/>
</dbReference>
<accession>A0A2T4UPE4</accession>
<keyword evidence="1 3" id="KW-0378">Hydrolase</keyword>
<sequence>MQVGVLGDCHDAQGVTARCAALVDRARSGGAVVIWIQDHDDFPPESSPWELVDVLLPAAKEVRVRKTRRDSFVGTDLEGILRRLGVEQLVVCGAQTDFCVQTTTFSAAVRGFDVVLVSDAHTTVAAEHDGVAITAQQIIAHANAQFAGLRYPGQRFGVAPHDRITFSSQTLQIATPE</sequence>
<dbReference type="AlphaFoldDB" id="A0A2T4UPE4"/>
<organism evidence="3 4">
    <name type="scientific">Rathayibacter caricis DSM 15933</name>
    <dbReference type="NCBI Taxonomy" id="1328867"/>
    <lineage>
        <taxon>Bacteria</taxon>
        <taxon>Bacillati</taxon>
        <taxon>Actinomycetota</taxon>
        <taxon>Actinomycetes</taxon>
        <taxon>Micrococcales</taxon>
        <taxon>Microbacteriaceae</taxon>
        <taxon>Rathayibacter</taxon>
    </lineage>
</organism>
<proteinExistence type="predicted"/>